<dbReference type="AlphaFoldDB" id="A0A9D1XC76"/>
<evidence type="ECO:0000259" key="2">
    <source>
        <dbReference type="Pfam" id="PF21537"/>
    </source>
</evidence>
<comment type="caution">
    <text evidence="3">The sequence shown here is derived from an EMBL/GenBank/DDBJ whole genome shotgun (WGS) entry which is preliminary data.</text>
</comment>
<dbReference type="EMBL" id="DXEK01000070">
    <property type="protein sequence ID" value="HIX76818.1"/>
    <property type="molecule type" value="Genomic_DNA"/>
</dbReference>
<evidence type="ECO:0000313" key="3">
    <source>
        <dbReference type="EMBL" id="HIX76818.1"/>
    </source>
</evidence>
<dbReference type="PANTHER" id="PTHR40047:SF1">
    <property type="entry name" value="UPF0703 PROTEIN YCGQ"/>
    <property type="match status" value="1"/>
</dbReference>
<sequence length="320" mass="37241">MGEDEIDIPIYLITGFLESGKTTFINFTVAQEYFQIDEPTLLITTEEGEVEYDEKELLKYNTVLEVVENQEQFTPDYLKKLKRRYSPERVILEYNPLWSVKSLEEMEMPRGWGIVQEIVTVDASCFQIYMQNLSLKSIFMEMVQHADMVMFNRCRPEDPLPSFRRSIKVVNPACDVLFENEEGEINNIFEDAMPYDLDADVIDIEDADYGIFYVDMEDHPERYRGKTVRFKGRVLKSEDAKAEFFVPGRMAMTCCADDTTFIGYICEFPKAKSLLMGQWVEVTAQVDWKYMPQYEGEGPVLIAKDIKSAKKPEVDLVYFN</sequence>
<dbReference type="Gene3D" id="3.40.50.300">
    <property type="entry name" value="P-loop containing nucleotide triphosphate hydrolases"/>
    <property type="match status" value="1"/>
</dbReference>
<protein>
    <submittedName>
        <fullName evidence="3">GTPase</fullName>
    </submittedName>
</protein>
<dbReference type="Pfam" id="PF02492">
    <property type="entry name" value="cobW"/>
    <property type="match status" value="1"/>
</dbReference>
<dbReference type="SUPFAM" id="SSF52540">
    <property type="entry name" value="P-loop containing nucleoside triphosphate hydrolases"/>
    <property type="match status" value="1"/>
</dbReference>
<name>A0A9D1XC76_9FIRM</name>
<dbReference type="InterPro" id="IPR003495">
    <property type="entry name" value="CobW/HypB/UreG_nucleotide-bd"/>
</dbReference>
<organism evidence="3 4">
    <name type="scientific">Candidatus Fusicatenibacter merdavium</name>
    <dbReference type="NCBI Taxonomy" id="2838600"/>
    <lineage>
        <taxon>Bacteria</taxon>
        <taxon>Bacillati</taxon>
        <taxon>Bacillota</taxon>
        <taxon>Clostridia</taxon>
        <taxon>Lachnospirales</taxon>
        <taxon>Lachnospiraceae</taxon>
        <taxon>Fusicatenibacter</taxon>
    </lineage>
</organism>
<dbReference type="PANTHER" id="PTHR40047">
    <property type="entry name" value="UPF0703 PROTEIN YCGQ"/>
    <property type="match status" value="1"/>
</dbReference>
<dbReference type="InterPro" id="IPR027417">
    <property type="entry name" value="P-loop_NTPase"/>
</dbReference>
<evidence type="ECO:0000313" key="4">
    <source>
        <dbReference type="Proteomes" id="UP000886890"/>
    </source>
</evidence>
<feature type="domain" description="CobW/HypB/UreG nucleotide-binding" evidence="1">
    <location>
        <begin position="9"/>
        <end position="154"/>
    </location>
</feature>
<reference evidence="3" key="1">
    <citation type="journal article" date="2021" name="PeerJ">
        <title>Extensive microbial diversity within the chicken gut microbiome revealed by metagenomics and culture.</title>
        <authorList>
            <person name="Gilroy R."/>
            <person name="Ravi A."/>
            <person name="Getino M."/>
            <person name="Pursley I."/>
            <person name="Horton D.L."/>
            <person name="Alikhan N.F."/>
            <person name="Baker D."/>
            <person name="Gharbi K."/>
            <person name="Hall N."/>
            <person name="Watson M."/>
            <person name="Adriaenssens E.M."/>
            <person name="Foster-Nyarko E."/>
            <person name="Jarju S."/>
            <person name="Secka A."/>
            <person name="Antonio M."/>
            <person name="Oren A."/>
            <person name="Chaudhuri R.R."/>
            <person name="La Ragione R."/>
            <person name="Hildebrand F."/>
            <person name="Pallen M.J."/>
        </authorList>
    </citation>
    <scope>NUCLEOTIDE SEQUENCE</scope>
    <source>
        <strain evidence="3">CHK183-1962</strain>
    </source>
</reference>
<dbReference type="Pfam" id="PF21537">
    <property type="entry name" value="DUF1980_C"/>
    <property type="match status" value="1"/>
</dbReference>
<accession>A0A9D1XC76</accession>
<feature type="domain" description="DUF1980" evidence="2">
    <location>
        <begin position="190"/>
        <end position="318"/>
    </location>
</feature>
<dbReference type="InterPro" id="IPR052955">
    <property type="entry name" value="UPF0703_membrane_permease"/>
</dbReference>
<reference evidence="3" key="2">
    <citation type="submission" date="2021-04" db="EMBL/GenBank/DDBJ databases">
        <authorList>
            <person name="Gilroy R."/>
        </authorList>
    </citation>
    <scope>NUCLEOTIDE SEQUENCE</scope>
    <source>
        <strain evidence="3">CHK183-1962</strain>
    </source>
</reference>
<dbReference type="Proteomes" id="UP000886890">
    <property type="component" value="Unassembled WGS sequence"/>
</dbReference>
<proteinExistence type="predicted"/>
<dbReference type="InterPro" id="IPR048447">
    <property type="entry name" value="DUF1980_C"/>
</dbReference>
<gene>
    <name evidence="3" type="ORF">H9734_04380</name>
</gene>
<evidence type="ECO:0000259" key="1">
    <source>
        <dbReference type="Pfam" id="PF02492"/>
    </source>
</evidence>